<keyword evidence="2" id="KW-1185">Reference proteome</keyword>
<organism evidence="1 2">
    <name type="scientific">Kribbella voronezhensis</name>
    <dbReference type="NCBI Taxonomy" id="2512212"/>
    <lineage>
        <taxon>Bacteria</taxon>
        <taxon>Bacillati</taxon>
        <taxon>Actinomycetota</taxon>
        <taxon>Actinomycetes</taxon>
        <taxon>Propionibacteriales</taxon>
        <taxon>Kribbellaceae</taxon>
        <taxon>Kribbella</taxon>
    </lineage>
</organism>
<dbReference type="EMBL" id="SOCE01000001">
    <property type="protein sequence ID" value="TDU87745.1"/>
    <property type="molecule type" value="Genomic_DNA"/>
</dbReference>
<evidence type="ECO:0000313" key="2">
    <source>
        <dbReference type="Proteomes" id="UP000295151"/>
    </source>
</evidence>
<name>A0A4R7T7K6_9ACTN</name>
<dbReference type="RefSeq" id="WP_133977473.1">
    <property type="nucleotide sequence ID" value="NZ_SOCE01000001.1"/>
</dbReference>
<proteinExistence type="predicted"/>
<sequence>MDDEIQLISDGDGLAVIGDPAAVERFLVSEGLPSKDLGLQRLGSVLSTGAAAAQAGSEIAANSGRWVKLTKESAEAVNKFGLMKGSSPGVSRAVLTDHGKIKGIVQFTKGSALSNPALLAGAAGIMAQLAMQQAMDEITDYLATIDEKVDDVLRAQKDAVFADMIGVDFVIEEALTIREQVGRVSEVTWSKVQGTTMAIAKTQAYVLRQLDALAEKMERDTKIGDLARTAKEAQAKVQEWLAVLARCFQLQDALAVLELDRVLDASPEELDRHRLGLRAARTNRLELISRSTERLMARMDAAAGTANTQVLLHPTSSREVVVSSNKVADAVVDFHGRLGIERGRQSLEARRWAEAATEVRDKALETGADGVDAAKRLGNETFDRAKSVTGKFSSRITERAFRRPKDEKRDDED</sequence>
<protein>
    <submittedName>
        <fullName evidence="1">Uncharacterized protein</fullName>
    </submittedName>
</protein>
<reference evidence="1 2" key="1">
    <citation type="submission" date="2019-03" db="EMBL/GenBank/DDBJ databases">
        <title>Genomic Encyclopedia of Type Strains, Phase III (KMG-III): the genomes of soil and plant-associated and newly described type strains.</title>
        <authorList>
            <person name="Whitman W."/>
        </authorList>
    </citation>
    <scope>NUCLEOTIDE SEQUENCE [LARGE SCALE GENOMIC DNA]</scope>
    <source>
        <strain evidence="1 2">VKM Ac-2575</strain>
    </source>
</reference>
<comment type="caution">
    <text evidence="1">The sequence shown here is derived from an EMBL/GenBank/DDBJ whole genome shotgun (WGS) entry which is preliminary data.</text>
</comment>
<accession>A0A4R7T7K6</accession>
<dbReference type="AlphaFoldDB" id="A0A4R7T7K6"/>
<gene>
    <name evidence="1" type="ORF">EV138_1273</name>
</gene>
<dbReference type="OrthoDB" id="4391631at2"/>
<evidence type="ECO:0000313" key="1">
    <source>
        <dbReference type="EMBL" id="TDU87745.1"/>
    </source>
</evidence>
<dbReference type="Proteomes" id="UP000295151">
    <property type="component" value="Unassembled WGS sequence"/>
</dbReference>